<name>A0A6C8GWZ4_SALET</name>
<accession>A0A6C8GWZ4</accession>
<protein>
    <submittedName>
        <fullName evidence="1">Uncharacterized protein</fullName>
    </submittedName>
</protein>
<sequence>MWLSSAIFGQKTKYTFIARLSPFLRTKIAVGQCKVAHYNYFVAIGS</sequence>
<reference evidence="1 2" key="1">
    <citation type="journal article" date="2011" name="BMC Genomics">
        <title>Genome sequencing reveals diversification of virulence factor content and possible host adaptation in distinct subpopulations of Salmonella enterica.</title>
        <authorList>
            <person name="den Bakker H.C."/>
            <person name="Moreno Switt A.I."/>
            <person name="Govoni G."/>
            <person name="Cummings C.A."/>
            <person name="Ranieri M.L."/>
            <person name="Degoricija L."/>
            <person name="Hoelzer K."/>
            <person name="Rodriguez-Rivera L.D."/>
            <person name="Brown S."/>
            <person name="Bolchacova E."/>
            <person name="Furtado M.R."/>
            <person name="Wiedmann M."/>
        </authorList>
    </citation>
    <scope>NUCLEOTIDE SEQUENCE [LARGE SCALE GENOMIC DNA]</scope>
    <source>
        <strain evidence="1 2">R8-3404</strain>
    </source>
</reference>
<gene>
    <name evidence="1" type="ORF">LTSEUGA_4741</name>
</gene>
<dbReference type="Proteomes" id="UP000003915">
    <property type="component" value="Unassembled WGS sequence"/>
</dbReference>
<comment type="caution">
    <text evidence="1">The sequence shown here is derived from an EMBL/GenBank/DDBJ whole genome shotgun (WGS) entry which is preliminary data.</text>
</comment>
<organism evidence="1 2">
    <name type="scientific">Salmonella enterica subsp. enterica serovar Uganda str. R8-3404</name>
    <dbReference type="NCBI Taxonomy" id="913083"/>
    <lineage>
        <taxon>Bacteria</taxon>
        <taxon>Pseudomonadati</taxon>
        <taxon>Pseudomonadota</taxon>
        <taxon>Gammaproteobacteria</taxon>
        <taxon>Enterobacterales</taxon>
        <taxon>Enterobacteriaceae</taxon>
        <taxon>Salmonella</taxon>
    </lineage>
</organism>
<dbReference type="AlphaFoldDB" id="A0A6C8GWZ4"/>
<proteinExistence type="predicted"/>
<evidence type="ECO:0000313" key="2">
    <source>
        <dbReference type="Proteomes" id="UP000003915"/>
    </source>
</evidence>
<evidence type="ECO:0000313" key="1">
    <source>
        <dbReference type="EMBL" id="EHC87069.1"/>
    </source>
</evidence>
<dbReference type="EMBL" id="AFCV01001190">
    <property type="protein sequence ID" value="EHC87069.1"/>
    <property type="molecule type" value="Genomic_DNA"/>
</dbReference>